<gene>
    <name evidence="3" type="ORF">CYMTET_9061</name>
</gene>
<name>A0AAE0LFE5_9CHLO</name>
<comment type="caution">
    <text evidence="3">The sequence shown here is derived from an EMBL/GenBank/DDBJ whole genome shotgun (WGS) entry which is preliminary data.</text>
</comment>
<feature type="region of interest" description="Disordered" evidence="1">
    <location>
        <begin position="163"/>
        <end position="187"/>
    </location>
</feature>
<evidence type="ECO:0000256" key="1">
    <source>
        <dbReference type="SAM" id="MobiDB-lite"/>
    </source>
</evidence>
<feature type="compositionally biased region" description="Basic and acidic residues" evidence="1">
    <location>
        <begin position="170"/>
        <end position="187"/>
    </location>
</feature>
<sequence length="372" mass="42281">MVFISKNLRRRLAPVQLRSHSLAVFVGLLLGYALHTREWQSQLRIVAGRRNPEYAPAADSISVEAKAFDTDLNAQDEPSPNEDISTLPLEALLLGSRQFSDVVLQQRAEELKDRYSKAKPFPHIGVDGYFPNNFLKAVSDEFNDDVRMQLDIACAKKSPGVQCTGVHAGDASRPEAQRKKSGTQEHDMMGPYTQMTFSILRSPPFVRFLERLTGIDGLFPDPGYSGSGLHMTRSSGMLQVHADFNFLKTHKMDRRVNVFVFLNEDWDEAWGGHLELWRRDMKSCEQRFAPIFNRLVVFTSTDFSYHGHPEPLASPENRTRRSIALYYYTNGRPRDSFDSSQKATHSTLFQRPLCRMAAVSDLLPFCSRNTSR</sequence>
<reference evidence="3 4" key="1">
    <citation type="journal article" date="2015" name="Genome Biol. Evol.">
        <title>Comparative Genomics of a Bacterivorous Green Alga Reveals Evolutionary Causalities and Consequences of Phago-Mixotrophic Mode of Nutrition.</title>
        <authorList>
            <person name="Burns J.A."/>
            <person name="Paasch A."/>
            <person name="Narechania A."/>
            <person name="Kim E."/>
        </authorList>
    </citation>
    <scope>NUCLEOTIDE SEQUENCE [LARGE SCALE GENOMIC DNA]</scope>
    <source>
        <strain evidence="3 4">PLY_AMNH</strain>
    </source>
</reference>
<organism evidence="3 4">
    <name type="scientific">Cymbomonas tetramitiformis</name>
    <dbReference type="NCBI Taxonomy" id="36881"/>
    <lineage>
        <taxon>Eukaryota</taxon>
        <taxon>Viridiplantae</taxon>
        <taxon>Chlorophyta</taxon>
        <taxon>Pyramimonadophyceae</taxon>
        <taxon>Pyramimonadales</taxon>
        <taxon>Pyramimonadaceae</taxon>
        <taxon>Cymbomonas</taxon>
    </lineage>
</organism>
<dbReference type="Pfam" id="PF13640">
    <property type="entry name" value="2OG-FeII_Oxy_3"/>
    <property type="match status" value="1"/>
</dbReference>
<proteinExistence type="predicted"/>
<keyword evidence="4" id="KW-1185">Reference proteome</keyword>
<dbReference type="AlphaFoldDB" id="A0AAE0LFE5"/>
<accession>A0AAE0LFE5</accession>
<evidence type="ECO:0000259" key="2">
    <source>
        <dbReference type="Pfam" id="PF13640"/>
    </source>
</evidence>
<protein>
    <recommendedName>
        <fullName evidence="2">Prolyl 4-hydroxylase alpha subunit Fe(2+) 2OG dioxygenase domain-containing protein</fullName>
    </recommendedName>
</protein>
<dbReference type="InterPro" id="IPR044862">
    <property type="entry name" value="Pro_4_hyd_alph_FE2OG_OXY"/>
</dbReference>
<dbReference type="Gene3D" id="2.60.120.620">
    <property type="entry name" value="q2cbj1_9rhob like domain"/>
    <property type="match status" value="1"/>
</dbReference>
<evidence type="ECO:0000313" key="4">
    <source>
        <dbReference type="Proteomes" id="UP001190700"/>
    </source>
</evidence>
<dbReference type="Proteomes" id="UP001190700">
    <property type="component" value="Unassembled WGS sequence"/>
</dbReference>
<feature type="domain" description="Prolyl 4-hydroxylase alpha subunit Fe(2+) 2OG dioxygenase" evidence="2">
    <location>
        <begin position="232"/>
        <end position="328"/>
    </location>
</feature>
<evidence type="ECO:0000313" key="3">
    <source>
        <dbReference type="EMBL" id="KAK3283233.1"/>
    </source>
</evidence>
<dbReference type="EMBL" id="LGRX02002955">
    <property type="protein sequence ID" value="KAK3283233.1"/>
    <property type="molecule type" value="Genomic_DNA"/>
</dbReference>